<reference evidence="2" key="1">
    <citation type="journal article" date="2013" name="Genome Biol. Evol.">
        <title>The genome sequence of Streptomyces lividans 66 reveals a novel tRNA-dependent peptide biosynthetic system within a metal-related genomic island.</title>
        <authorList>
            <person name="Cruz-Morales P."/>
            <person name="Vijgenboom E."/>
            <person name="Iruegas-Bocardo F."/>
            <person name="Girard G."/>
            <person name="Yanez-Guerra L.A."/>
            <person name="Ramos-Aboites H.E."/>
            <person name="Pernodet J.L."/>
            <person name="Anne J."/>
            <person name="van Wezel G.P."/>
            <person name="Barona-Gomez F."/>
        </authorList>
    </citation>
    <scope>NUCLEOTIDE SEQUENCE [LARGE SCALE GENOMIC DNA]</scope>
    <source>
        <strain evidence="2">1326</strain>
    </source>
</reference>
<name>A0A7U9DJ51_STRLI</name>
<accession>A0A7U9DJ51</accession>
<proteinExistence type="predicted"/>
<organism evidence="1 2">
    <name type="scientific">Streptomyces lividans 1326</name>
    <dbReference type="NCBI Taxonomy" id="1200984"/>
    <lineage>
        <taxon>Bacteria</taxon>
        <taxon>Bacillati</taxon>
        <taxon>Actinomycetota</taxon>
        <taxon>Actinomycetes</taxon>
        <taxon>Kitasatosporales</taxon>
        <taxon>Streptomycetaceae</taxon>
        <taxon>Streptomyces</taxon>
    </lineage>
</organism>
<dbReference type="EMBL" id="CM001889">
    <property type="protein sequence ID" value="EOY44907.1"/>
    <property type="molecule type" value="Genomic_DNA"/>
</dbReference>
<dbReference type="AlphaFoldDB" id="A0A7U9DJ51"/>
<evidence type="ECO:0000313" key="1">
    <source>
        <dbReference type="EMBL" id="EOY44907.1"/>
    </source>
</evidence>
<evidence type="ECO:0000313" key="2">
    <source>
        <dbReference type="Proteomes" id="UP000014062"/>
    </source>
</evidence>
<dbReference type="Proteomes" id="UP000014062">
    <property type="component" value="Chromosome"/>
</dbReference>
<protein>
    <submittedName>
        <fullName evidence="1">Uncharacterized protein</fullName>
    </submittedName>
</protein>
<gene>
    <name evidence="1" type="ORF">SLI_0188</name>
</gene>
<sequence length="69" mass="7091">MAVSQSAEAGAPWRVATWLKHGLAGGVRFAEARINRNVGDGLLATLGAESVGALGAESVGARSRRMRTA</sequence>